<proteinExistence type="predicted"/>
<keyword evidence="2" id="KW-1185">Reference proteome</keyword>
<dbReference type="STRING" id="1294142.CINTURNW_1051"/>
<organism evidence="1 2">
    <name type="scientific">Clostridium intestinale URNW</name>
    <dbReference type="NCBI Taxonomy" id="1294142"/>
    <lineage>
        <taxon>Bacteria</taxon>
        <taxon>Bacillati</taxon>
        <taxon>Bacillota</taxon>
        <taxon>Clostridia</taxon>
        <taxon>Eubacteriales</taxon>
        <taxon>Clostridiaceae</taxon>
        <taxon>Clostridium</taxon>
    </lineage>
</organism>
<gene>
    <name evidence="1" type="ORF">CINTURNW_1051</name>
</gene>
<dbReference type="PATRIC" id="fig|1294142.3.peg.1051"/>
<evidence type="ECO:0000313" key="2">
    <source>
        <dbReference type="Proteomes" id="UP000016721"/>
    </source>
</evidence>
<dbReference type="RefSeq" id="WP_021801082.1">
    <property type="nucleotide sequence ID" value="NZ_KI273145.1"/>
</dbReference>
<reference evidence="1 2" key="1">
    <citation type="journal article" date="2013" name="Genome Announc.">
        <title>Draft Genome Sequence of the Hydrogen- and Ethanol-Producing Bacterium Clostridium intestinale Strain URNW.</title>
        <authorList>
            <person name="Lal S."/>
            <person name="Ramachandran U."/>
            <person name="Zhang X."/>
            <person name="Sparling R."/>
            <person name="Levin D.B."/>
        </authorList>
    </citation>
    <scope>NUCLEOTIDE SEQUENCE [LARGE SCALE GENOMIC DNA]</scope>
    <source>
        <strain evidence="1 2">URNW</strain>
    </source>
</reference>
<dbReference type="Proteomes" id="UP000016721">
    <property type="component" value="Unassembled WGS sequence"/>
</dbReference>
<sequence>MNEENMLKLKKLLSDISRVENYKELVNDIIDLNVKVNSDDLVDGITNSLSEAFNTDFYIMMVYFQGGNKFTPKNFGDLSNPCKEVLEFINTLMVKYGYILRKLMIEKRNPFLLNLVETNIENGSLLHSIKFKRVDGEELSGNIDIRNLLSISTVLIQTADIALKSAVYNLNIDIIENFLKTSKSINSQLENIISNIKR</sequence>
<dbReference type="eggNOG" id="ENOG50303F2">
    <property type="taxonomic scope" value="Bacteria"/>
</dbReference>
<dbReference type="HOGENOM" id="CLU_1376099_0_0_9"/>
<comment type="caution">
    <text evidence="1">The sequence shown here is derived from an EMBL/GenBank/DDBJ whole genome shotgun (WGS) entry which is preliminary data.</text>
</comment>
<evidence type="ECO:0000313" key="1">
    <source>
        <dbReference type="EMBL" id="ERK31861.1"/>
    </source>
</evidence>
<dbReference type="EMBL" id="APJA01000009">
    <property type="protein sequence ID" value="ERK31861.1"/>
    <property type="molecule type" value="Genomic_DNA"/>
</dbReference>
<dbReference type="AlphaFoldDB" id="U2NSL3"/>
<name>U2NSL3_9CLOT</name>
<protein>
    <submittedName>
        <fullName evidence="1">Uncharacterized protein</fullName>
    </submittedName>
</protein>
<accession>U2NSL3</accession>